<keyword evidence="7" id="KW-1185">Reference proteome</keyword>
<evidence type="ECO:0000256" key="4">
    <source>
        <dbReference type="ARBA" id="ARBA00023110"/>
    </source>
</evidence>
<dbReference type="EC" id="5.2.1.8" evidence="3"/>
<dbReference type="InterPro" id="IPR000297">
    <property type="entry name" value="PPIase_PpiC"/>
</dbReference>
<gene>
    <name evidence="6" type="ORF">CHU93_09805</name>
</gene>
<protein>
    <recommendedName>
        <fullName evidence="3">peptidylprolyl isomerase</fullName>
        <ecNumber evidence="3">5.2.1.8</ecNumber>
    </recommendedName>
</protein>
<name>A0A255YF11_9SPHN</name>
<evidence type="ECO:0000256" key="1">
    <source>
        <dbReference type="ARBA" id="ARBA00000971"/>
    </source>
</evidence>
<reference evidence="6 7" key="1">
    <citation type="submission" date="2017-07" db="EMBL/GenBank/DDBJ databases">
        <title>Sandarakinorhabdus cyanobacteriorum sp. nov., a novel bacterium isolated from cyanobacterial aggregates in a eutrophic lake.</title>
        <authorList>
            <person name="Cai H."/>
        </authorList>
    </citation>
    <scope>NUCLEOTIDE SEQUENCE [LARGE SCALE GENOMIC DNA]</scope>
    <source>
        <strain evidence="6 7">TH057</strain>
    </source>
</reference>
<proteinExistence type="inferred from homology"/>
<sequence>MMKQWRVGARSLLREPLLHFFIAGAAVFGLMAGRGPDVGDRRIVVDEAVVAGIVAHHLRAFRRPPTAAELDDLIRDHVRTEIYYREALALGLDQDDDAVKKRLRNKMLAIASARAEARTPTDAELQALIDRNPARYARPVRYWLEQRFLGDDTPATRAAATAMLGATDQGKAPAATAPALPLPARLSGTPADEVAMQFGDDFAAGLARVPTGRWAGPVASGFGLHLVRVERRVDPPRPTLADVRQRVENDWRRTAIAAAEEADLKALMAKYDVVIEPVT</sequence>
<organism evidence="6 7">
    <name type="scientific">Sandarakinorhabdus cyanobacteriorum</name>
    <dbReference type="NCBI Taxonomy" id="1981098"/>
    <lineage>
        <taxon>Bacteria</taxon>
        <taxon>Pseudomonadati</taxon>
        <taxon>Pseudomonadota</taxon>
        <taxon>Alphaproteobacteria</taxon>
        <taxon>Sphingomonadales</taxon>
        <taxon>Sphingosinicellaceae</taxon>
        <taxon>Sandarakinorhabdus</taxon>
    </lineage>
</organism>
<dbReference type="AlphaFoldDB" id="A0A255YF11"/>
<dbReference type="Proteomes" id="UP000216991">
    <property type="component" value="Unassembled WGS sequence"/>
</dbReference>
<keyword evidence="4" id="KW-0413">Isomerase</keyword>
<dbReference type="OrthoDB" id="196786at2"/>
<evidence type="ECO:0000256" key="2">
    <source>
        <dbReference type="ARBA" id="ARBA00007656"/>
    </source>
</evidence>
<dbReference type="InterPro" id="IPR050245">
    <property type="entry name" value="PrsA_foldase"/>
</dbReference>
<evidence type="ECO:0000313" key="7">
    <source>
        <dbReference type="Proteomes" id="UP000216991"/>
    </source>
</evidence>
<evidence type="ECO:0000313" key="6">
    <source>
        <dbReference type="EMBL" id="OYQ27763.1"/>
    </source>
</evidence>
<evidence type="ECO:0000256" key="3">
    <source>
        <dbReference type="ARBA" id="ARBA00013194"/>
    </source>
</evidence>
<comment type="caution">
    <text evidence="6">The sequence shown here is derived from an EMBL/GenBank/DDBJ whole genome shotgun (WGS) entry which is preliminary data.</text>
</comment>
<evidence type="ECO:0000259" key="5">
    <source>
        <dbReference type="Pfam" id="PF13145"/>
    </source>
</evidence>
<keyword evidence="4" id="KW-0697">Rotamase</keyword>
<dbReference type="PANTHER" id="PTHR47245">
    <property type="entry name" value="PEPTIDYLPROLYL ISOMERASE"/>
    <property type="match status" value="1"/>
</dbReference>
<dbReference type="GO" id="GO:0003755">
    <property type="term" value="F:peptidyl-prolyl cis-trans isomerase activity"/>
    <property type="evidence" value="ECO:0007669"/>
    <property type="project" value="UniProtKB-KW"/>
</dbReference>
<dbReference type="PANTHER" id="PTHR47245:SF2">
    <property type="entry name" value="PEPTIDYL-PROLYL CIS-TRANS ISOMERASE HP_0175-RELATED"/>
    <property type="match status" value="1"/>
</dbReference>
<dbReference type="EMBL" id="NOXT01000112">
    <property type="protein sequence ID" value="OYQ27763.1"/>
    <property type="molecule type" value="Genomic_DNA"/>
</dbReference>
<dbReference type="Pfam" id="PF13145">
    <property type="entry name" value="Rotamase_2"/>
    <property type="match status" value="1"/>
</dbReference>
<comment type="similarity">
    <text evidence="2">Belongs to the PpiC/parvulin rotamase family.</text>
</comment>
<feature type="domain" description="PpiC" evidence="5">
    <location>
        <begin position="120"/>
        <end position="245"/>
    </location>
</feature>
<accession>A0A255YF11</accession>
<comment type="catalytic activity">
    <reaction evidence="1">
        <text>[protein]-peptidylproline (omega=180) = [protein]-peptidylproline (omega=0)</text>
        <dbReference type="Rhea" id="RHEA:16237"/>
        <dbReference type="Rhea" id="RHEA-COMP:10747"/>
        <dbReference type="Rhea" id="RHEA-COMP:10748"/>
        <dbReference type="ChEBI" id="CHEBI:83833"/>
        <dbReference type="ChEBI" id="CHEBI:83834"/>
        <dbReference type="EC" id="5.2.1.8"/>
    </reaction>
</comment>